<dbReference type="Gene3D" id="1.20.1250.20">
    <property type="entry name" value="MFS general substrate transporter like domains"/>
    <property type="match status" value="2"/>
</dbReference>
<evidence type="ECO:0000256" key="5">
    <source>
        <dbReference type="ARBA" id="ARBA00038514"/>
    </source>
</evidence>
<feature type="domain" description="Major facilitator superfamily (MFS) profile" evidence="7">
    <location>
        <begin position="31"/>
        <end position="433"/>
    </location>
</feature>
<dbReference type="AlphaFoldDB" id="A0A4R1NE22"/>
<feature type="transmembrane region" description="Helical" evidence="6">
    <location>
        <begin position="407"/>
        <end position="428"/>
    </location>
</feature>
<sequence>MSLNPEPQKYMTGHNAVENIKSAKGKMRFIILTVLSVGIAINYIDRATMSVAIPFMSTELHLSSTDSGFLLSAFFWSYVLFQLPGGWLVDRFGPRITFAFSSLCWGLATAACGLANGITALLGFRFVLGAVEAPSYPASSSTVTRWFPRQERSFAAATFNNGSKIGGTLAIPIVSFLIALVGWRMTFVISGLAAVIWAAAWYVWYRDPRQHPTVSQEEVEFIEANQEHITGEAMSIAQLLAQRTVQAMMAGFFCVNFVSYFFFTWFPTYLVETFHLSLMKFGLLGMLPGIAAIVGGWCGGLLSDSLVRRGYSLTIARKIPLVGGMLGSSVIGIAAYSPTVTLALAALCFANFAATFASAALWALPSDVTPNRANVATIGGIQNMAANLAGIISPIFIGVVMQFTHSFVIPLVLAGVVGLAGAVVYGIWLPKVQPMALKINSGRRRA</sequence>
<dbReference type="GO" id="GO:0022857">
    <property type="term" value="F:transmembrane transporter activity"/>
    <property type="evidence" value="ECO:0007669"/>
    <property type="project" value="InterPro"/>
</dbReference>
<dbReference type="PANTHER" id="PTHR11662:SF399">
    <property type="entry name" value="FI19708P1-RELATED"/>
    <property type="match status" value="1"/>
</dbReference>
<feature type="transmembrane region" description="Helical" evidence="6">
    <location>
        <begin position="319"/>
        <end position="336"/>
    </location>
</feature>
<name>A0A4R1NE22_9GAMM</name>
<dbReference type="Proteomes" id="UP000294555">
    <property type="component" value="Unassembled WGS sequence"/>
</dbReference>
<comment type="caution">
    <text evidence="8">The sequence shown here is derived from an EMBL/GenBank/DDBJ whole genome shotgun (WGS) entry which is preliminary data.</text>
</comment>
<keyword evidence="3 6" id="KW-1133">Transmembrane helix</keyword>
<feature type="transmembrane region" description="Helical" evidence="6">
    <location>
        <begin position="384"/>
        <end position="401"/>
    </location>
</feature>
<comment type="subcellular location">
    <subcellularLocation>
        <location evidence="1">Membrane</location>
        <topology evidence="1">Multi-pass membrane protein</topology>
    </subcellularLocation>
</comment>
<feature type="transmembrane region" description="Helical" evidence="6">
    <location>
        <begin position="69"/>
        <end position="89"/>
    </location>
</feature>
<feature type="transmembrane region" description="Helical" evidence="6">
    <location>
        <begin position="169"/>
        <end position="202"/>
    </location>
</feature>
<dbReference type="InterPro" id="IPR011701">
    <property type="entry name" value="MFS"/>
</dbReference>
<evidence type="ECO:0000259" key="7">
    <source>
        <dbReference type="PROSITE" id="PS50850"/>
    </source>
</evidence>
<evidence type="ECO:0000256" key="2">
    <source>
        <dbReference type="ARBA" id="ARBA00022692"/>
    </source>
</evidence>
<feature type="transmembrane region" description="Helical" evidence="6">
    <location>
        <begin position="342"/>
        <end position="364"/>
    </location>
</feature>
<protein>
    <submittedName>
        <fullName evidence="8">ACS family glucarate transporter-like MFS transporter</fullName>
    </submittedName>
</protein>
<evidence type="ECO:0000313" key="9">
    <source>
        <dbReference type="Proteomes" id="UP000294555"/>
    </source>
</evidence>
<feature type="transmembrane region" description="Helical" evidence="6">
    <location>
        <begin position="286"/>
        <end position="307"/>
    </location>
</feature>
<gene>
    <name evidence="8" type="ORF">EZJ58_0904</name>
</gene>
<evidence type="ECO:0000256" key="4">
    <source>
        <dbReference type="ARBA" id="ARBA00023136"/>
    </source>
</evidence>
<dbReference type="CDD" id="cd17319">
    <property type="entry name" value="MFS_ExuT_GudP_like"/>
    <property type="match status" value="1"/>
</dbReference>
<evidence type="ECO:0000256" key="1">
    <source>
        <dbReference type="ARBA" id="ARBA00004141"/>
    </source>
</evidence>
<evidence type="ECO:0000256" key="3">
    <source>
        <dbReference type="ARBA" id="ARBA00022989"/>
    </source>
</evidence>
<feature type="transmembrane region" description="Helical" evidence="6">
    <location>
        <begin position="29"/>
        <end position="49"/>
    </location>
</feature>
<dbReference type="InterPro" id="IPR036259">
    <property type="entry name" value="MFS_trans_sf"/>
</dbReference>
<keyword evidence="2 6" id="KW-0812">Transmembrane</keyword>
<dbReference type="InterPro" id="IPR020846">
    <property type="entry name" value="MFS_dom"/>
</dbReference>
<dbReference type="PANTHER" id="PTHR11662">
    <property type="entry name" value="SOLUTE CARRIER FAMILY 17"/>
    <property type="match status" value="1"/>
</dbReference>
<evidence type="ECO:0000256" key="6">
    <source>
        <dbReference type="SAM" id="Phobius"/>
    </source>
</evidence>
<dbReference type="SUPFAM" id="SSF103473">
    <property type="entry name" value="MFS general substrate transporter"/>
    <property type="match status" value="1"/>
</dbReference>
<reference evidence="8 9" key="1">
    <citation type="submission" date="2019-02" db="EMBL/GenBank/DDBJ databases">
        <title>Investigation of anaerobic lignin degradation for improved lignocellulosic biofuels.</title>
        <authorList>
            <person name="Deangelis K."/>
        </authorList>
    </citation>
    <scope>NUCLEOTIDE SEQUENCE [LARGE SCALE GENOMIC DNA]</scope>
    <source>
        <strain evidence="8 9">159R</strain>
    </source>
</reference>
<accession>A0A4R1NE22</accession>
<comment type="similarity">
    <text evidence="5">Belongs to the major facilitator superfamily. Phthalate permease family.</text>
</comment>
<dbReference type="EMBL" id="SJOI01000001">
    <property type="protein sequence ID" value="TCL02866.1"/>
    <property type="molecule type" value="Genomic_DNA"/>
</dbReference>
<evidence type="ECO:0000313" key="8">
    <source>
        <dbReference type="EMBL" id="TCL02866.1"/>
    </source>
</evidence>
<organism evidence="8 9">
    <name type="scientific">Sodalis ligni</name>
    <dbReference type="NCBI Taxonomy" id="2697027"/>
    <lineage>
        <taxon>Bacteria</taxon>
        <taxon>Pseudomonadati</taxon>
        <taxon>Pseudomonadota</taxon>
        <taxon>Gammaproteobacteria</taxon>
        <taxon>Enterobacterales</taxon>
        <taxon>Bruguierivoracaceae</taxon>
        <taxon>Sodalis</taxon>
    </lineage>
</organism>
<dbReference type="InterPro" id="IPR050382">
    <property type="entry name" value="MFS_Na/Anion_cotransporter"/>
</dbReference>
<feature type="transmembrane region" description="Helical" evidence="6">
    <location>
        <begin position="96"/>
        <end position="118"/>
    </location>
</feature>
<proteinExistence type="inferred from homology"/>
<dbReference type="Pfam" id="PF07690">
    <property type="entry name" value="MFS_1"/>
    <property type="match status" value="1"/>
</dbReference>
<dbReference type="GO" id="GO:0016020">
    <property type="term" value="C:membrane"/>
    <property type="evidence" value="ECO:0007669"/>
    <property type="project" value="UniProtKB-SubCell"/>
</dbReference>
<feature type="transmembrane region" description="Helical" evidence="6">
    <location>
        <begin position="247"/>
        <end position="266"/>
    </location>
</feature>
<keyword evidence="9" id="KW-1185">Reference proteome</keyword>
<keyword evidence="4 6" id="KW-0472">Membrane</keyword>
<dbReference type="PROSITE" id="PS50850">
    <property type="entry name" value="MFS"/>
    <property type="match status" value="1"/>
</dbReference>